<organism evidence="1 2">
    <name type="scientific">Allomesorhizobium camelthorni</name>
    <dbReference type="NCBI Taxonomy" id="475069"/>
    <lineage>
        <taxon>Bacteria</taxon>
        <taxon>Pseudomonadati</taxon>
        <taxon>Pseudomonadota</taxon>
        <taxon>Alphaproteobacteria</taxon>
        <taxon>Hyphomicrobiales</taxon>
        <taxon>Phyllobacteriaceae</taxon>
        <taxon>Allomesorhizobium</taxon>
    </lineage>
</organism>
<protein>
    <submittedName>
        <fullName evidence="1">DUF4160 domain-containing protein</fullName>
    </submittedName>
</protein>
<dbReference type="Proteomes" id="UP001642900">
    <property type="component" value="Unassembled WGS sequence"/>
</dbReference>
<comment type="caution">
    <text evidence="1">The sequence shown here is derived from an EMBL/GenBank/DDBJ whole genome shotgun (WGS) entry which is preliminary data.</text>
</comment>
<sequence length="66" mass="7489">MFVDDHEPAHVHVYGDGEAKINLIGPDGLPELIWAVGMKRSEVRRSMAIVLENRDVLLARWKEIHG</sequence>
<dbReference type="EMBL" id="JAAKZF010000004">
    <property type="protein sequence ID" value="NGO50646.1"/>
    <property type="molecule type" value="Genomic_DNA"/>
</dbReference>
<accession>A0A6G4W8T0</accession>
<evidence type="ECO:0000313" key="1">
    <source>
        <dbReference type="EMBL" id="NGO50646.1"/>
    </source>
</evidence>
<gene>
    <name evidence="1" type="ORF">G6N73_05540</name>
</gene>
<proteinExistence type="predicted"/>
<dbReference type="Pfam" id="PF13711">
    <property type="entry name" value="DUF4160"/>
    <property type="match status" value="1"/>
</dbReference>
<dbReference type="InterPro" id="IPR025427">
    <property type="entry name" value="DUF4160"/>
</dbReference>
<name>A0A6G4W8T0_9HYPH</name>
<evidence type="ECO:0000313" key="2">
    <source>
        <dbReference type="Proteomes" id="UP001642900"/>
    </source>
</evidence>
<dbReference type="AlphaFoldDB" id="A0A6G4W8T0"/>
<reference evidence="1 2" key="1">
    <citation type="submission" date="2020-02" db="EMBL/GenBank/DDBJ databases">
        <title>Genome sequence of strain CCNWXJ40-4.</title>
        <authorList>
            <person name="Gao J."/>
            <person name="Sun J."/>
        </authorList>
    </citation>
    <scope>NUCLEOTIDE SEQUENCE [LARGE SCALE GENOMIC DNA]</scope>
    <source>
        <strain evidence="1 2">CCNWXJ 40-4</strain>
    </source>
</reference>
<keyword evidence="2" id="KW-1185">Reference proteome</keyword>